<dbReference type="InterPro" id="IPR039425">
    <property type="entry name" value="RNA_pol_sigma-70-like"/>
</dbReference>
<dbReference type="CDD" id="cd06171">
    <property type="entry name" value="Sigma70_r4"/>
    <property type="match status" value="1"/>
</dbReference>
<dbReference type="STRING" id="665118.SAMN02983003_0359"/>
<dbReference type="InterPro" id="IPR007627">
    <property type="entry name" value="RNA_pol_sigma70_r2"/>
</dbReference>
<gene>
    <name evidence="9" type="ORF">SAMN02983003_0359</name>
</gene>
<name>A0A1K2HT56_9HYPH</name>
<comment type="similarity">
    <text evidence="1 6">Belongs to the sigma-70 factor family. ECF subfamily.</text>
</comment>
<dbReference type="GO" id="GO:0003677">
    <property type="term" value="F:DNA binding"/>
    <property type="evidence" value="ECO:0007669"/>
    <property type="project" value="UniProtKB-KW"/>
</dbReference>
<dbReference type="PANTHER" id="PTHR43133">
    <property type="entry name" value="RNA POLYMERASE ECF-TYPE SIGMA FACTO"/>
    <property type="match status" value="1"/>
</dbReference>
<protein>
    <recommendedName>
        <fullName evidence="6">RNA polymerase sigma factor</fullName>
    </recommendedName>
</protein>
<dbReference type="GO" id="GO:0006352">
    <property type="term" value="P:DNA-templated transcription initiation"/>
    <property type="evidence" value="ECO:0007669"/>
    <property type="project" value="InterPro"/>
</dbReference>
<dbReference type="InterPro" id="IPR013249">
    <property type="entry name" value="RNA_pol_sigma70_r4_t2"/>
</dbReference>
<evidence type="ECO:0000313" key="10">
    <source>
        <dbReference type="Proteomes" id="UP000183447"/>
    </source>
</evidence>
<evidence type="ECO:0000259" key="7">
    <source>
        <dbReference type="Pfam" id="PF04542"/>
    </source>
</evidence>
<keyword evidence="10" id="KW-1185">Reference proteome</keyword>
<keyword evidence="2 6" id="KW-0805">Transcription regulation</keyword>
<dbReference type="Pfam" id="PF08281">
    <property type="entry name" value="Sigma70_r4_2"/>
    <property type="match status" value="1"/>
</dbReference>
<dbReference type="InterPro" id="IPR000838">
    <property type="entry name" value="RNA_pol_sigma70_ECF_CS"/>
</dbReference>
<dbReference type="Gene3D" id="1.10.10.10">
    <property type="entry name" value="Winged helix-like DNA-binding domain superfamily/Winged helix DNA-binding domain"/>
    <property type="match status" value="1"/>
</dbReference>
<evidence type="ECO:0000256" key="4">
    <source>
        <dbReference type="ARBA" id="ARBA00023125"/>
    </source>
</evidence>
<dbReference type="RefSeq" id="WP_072338694.1">
    <property type="nucleotide sequence ID" value="NZ_FPKU01000001.1"/>
</dbReference>
<dbReference type="InterPro" id="IPR013325">
    <property type="entry name" value="RNA_pol_sigma_r2"/>
</dbReference>
<sequence>MTAAETAIDPADLLSRVATQRDRKALAALFDLFGPKLKSMLLKLGADSASAEDLVQETFVSVWRKAHLYSPVRGAPSTWIFTIARNLRIDMLRRQSSKPYVDYETVDLPSDAPIGSATAEQNQIVARVAKALDLLPEEQREVVRLSFVQEMPHSEIAQRVGIPLGTVKSRLRLAYDRLRPLLEDLH</sequence>
<keyword evidence="4 6" id="KW-0238">DNA-binding</keyword>
<dbReference type="NCBIfam" id="TIGR02937">
    <property type="entry name" value="sigma70-ECF"/>
    <property type="match status" value="1"/>
</dbReference>
<feature type="domain" description="RNA polymerase sigma factor 70 region 4 type 2" evidence="8">
    <location>
        <begin position="128"/>
        <end position="178"/>
    </location>
</feature>
<dbReference type="InterPro" id="IPR014284">
    <property type="entry name" value="RNA_pol_sigma-70_dom"/>
</dbReference>
<dbReference type="AlphaFoldDB" id="A0A1K2HT56"/>
<evidence type="ECO:0000313" key="9">
    <source>
        <dbReference type="EMBL" id="SFZ81179.1"/>
    </source>
</evidence>
<dbReference type="EMBL" id="FPKU01000001">
    <property type="protein sequence ID" value="SFZ81179.1"/>
    <property type="molecule type" value="Genomic_DNA"/>
</dbReference>
<dbReference type="Gene3D" id="1.10.1740.10">
    <property type="match status" value="1"/>
</dbReference>
<dbReference type="PANTHER" id="PTHR43133:SF62">
    <property type="entry name" value="RNA POLYMERASE SIGMA FACTOR SIGZ"/>
    <property type="match status" value="1"/>
</dbReference>
<evidence type="ECO:0000256" key="1">
    <source>
        <dbReference type="ARBA" id="ARBA00010641"/>
    </source>
</evidence>
<organism evidence="9 10">
    <name type="scientific">Devosia enhydra</name>
    <dbReference type="NCBI Taxonomy" id="665118"/>
    <lineage>
        <taxon>Bacteria</taxon>
        <taxon>Pseudomonadati</taxon>
        <taxon>Pseudomonadota</taxon>
        <taxon>Alphaproteobacteria</taxon>
        <taxon>Hyphomicrobiales</taxon>
        <taxon>Devosiaceae</taxon>
        <taxon>Devosia</taxon>
    </lineage>
</organism>
<keyword evidence="3 6" id="KW-0731">Sigma factor</keyword>
<proteinExistence type="inferred from homology"/>
<reference evidence="9 10" key="1">
    <citation type="submission" date="2016-11" db="EMBL/GenBank/DDBJ databases">
        <authorList>
            <person name="Jaros S."/>
            <person name="Januszkiewicz K."/>
            <person name="Wedrychowicz H."/>
        </authorList>
    </citation>
    <scope>NUCLEOTIDE SEQUENCE [LARGE SCALE GENOMIC DNA]</scope>
    <source>
        <strain evidence="9 10">ATCC 23634</strain>
    </source>
</reference>
<evidence type="ECO:0000259" key="8">
    <source>
        <dbReference type="Pfam" id="PF08281"/>
    </source>
</evidence>
<dbReference type="SUPFAM" id="SSF88659">
    <property type="entry name" value="Sigma3 and sigma4 domains of RNA polymerase sigma factors"/>
    <property type="match status" value="1"/>
</dbReference>
<feature type="domain" description="RNA polymerase sigma-70 region 2" evidence="7">
    <location>
        <begin position="29"/>
        <end position="96"/>
    </location>
</feature>
<dbReference type="Proteomes" id="UP000183447">
    <property type="component" value="Unassembled WGS sequence"/>
</dbReference>
<dbReference type="SUPFAM" id="SSF88946">
    <property type="entry name" value="Sigma2 domain of RNA polymerase sigma factors"/>
    <property type="match status" value="1"/>
</dbReference>
<dbReference type="InterPro" id="IPR036388">
    <property type="entry name" value="WH-like_DNA-bd_sf"/>
</dbReference>
<dbReference type="GO" id="GO:0016987">
    <property type="term" value="F:sigma factor activity"/>
    <property type="evidence" value="ECO:0007669"/>
    <property type="project" value="UniProtKB-KW"/>
</dbReference>
<evidence type="ECO:0000256" key="6">
    <source>
        <dbReference type="RuleBase" id="RU000716"/>
    </source>
</evidence>
<accession>A0A1K2HT56</accession>
<evidence type="ECO:0000256" key="2">
    <source>
        <dbReference type="ARBA" id="ARBA00023015"/>
    </source>
</evidence>
<keyword evidence="5 6" id="KW-0804">Transcription</keyword>
<dbReference type="PROSITE" id="PS01063">
    <property type="entry name" value="SIGMA70_ECF"/>
    <property type="match status" value="1"/>
</dbReference>
<dbReference type="InterPro" id="IPR013324">
    <property type="entry name" value="RNA_pol_sigma_r3/r4-like"/>
</dbReference>
<evidence type="ECO:0000256" key="3">
    <source>
        <dbReference type="ARBA" id="ARBA00023082"/>
    </source>
</evidence>
<dbReference type="Pfam" id="PF04542">
    <property type="entry name" value="Sigma70_r2"/>
    <property type="match status" value="1"/>
</dbReference>
<evidence type="ECO:0000256" key="5">
    <source>
        <dbReference type="ARBA" id="ARBA00023163"/>
    </source>
</evidence>